<protein>
    <submittedName>
        <fullName evidence="1">Uncharacterized protein</fullName>
    </submittedName>
</protein>
<dbReference type="Proteomes" id="UP001187343">
    <property type="component" value="Unassembled WGS sequence"/>
</dbReference>
<evidence type="ECO:0000313" key="2">
    <source>
        <dbReference type="Proteomes" id="UP001187343"/>
    </source>
</evidence>
<proteinExistence type="predicted"/>
<comment type="caution">
    <text evidence="1">The sequence shown here is derived from an EMBL/GenBank/DDBJ whole genome shotgun (WGS) entry which is preliminary data.</text>
</comment>
<accession>A0AA88TY43</accession>
<sequence>MAVNQEWQLRYSSDIWVKRFRFAVTVYSSARRNAEGKRKAGEDFTFVGKASERMYVLQFAWLVARKQTEFENADYKQVCVQL</sequence>
<dbReference type="EMBL" id="JAUYZG010000010">
    <property type="protein sequence ID" value="KAK2897009.1"/>
    <property type="molecule type" value="Genomic_DNA"/>
</dbReference>
<name>A0AA88TY43_9TELE</name>
<evidence type="ECO:0000313" key="1">
    <source>
        <dbReference type="EMBL" id="KAK2897009.1"/>
    </source>
</evidence>
<gene>
    <name evidence="1" type="ORF">Q8A67_011497</name>
</gene>
<dbReference type="AlphaFoldDB" id="A0AA88TY43"/>
<reference evidence="1" key="1">
    <citation type="submission" date="2023-08" db="EMBL/GenBank/DDBJ databases">
        <title>Chromosome-level Genome Assembly of mud carp (Cirrhinus molitorella).</title>
        <authorList>
            <person name="Liu H."/>
        </authorList>
    </citation>
    <scope>NUCLEOTIDE SEQUENCE</scope>
    <source>
        <strain evidence="1">Prfri</strain>
        <tissue evidence="1">Muscle</tissue>
    </source>
</reference>
<keyword evidence="2" id="KW-1185">Reference proteome</keyword>
<organism evidence="1 2">
    <name type="scientific">Cirrhinus molitorella</name>
    <name type="common">mud carp</name>
    <dbReference type="NCBI Taxonomy" id="172907"/>
    <lineage>
        <taxon>Eukaryota</taxon>
        <taxon>Metazoa</taxon>
        <taxon>Chordata</taxon>
        <taxon>Craniata</taxon>
        <taxon>Vertebrata</taxon>
        <taxon>Euteleostomi</taxon>
        <taxon>Actinopterygii</taxon>
        <taxon>Neopterygii</taxon>
        <taxon>Teleostei</taxon>
        <taxon>Ostariophysi</taxon>
        <taxon>Cypriniformes</taxon>
        <taxon>Cyprinidae</taxon>
        <taxon>Labeoninae</taxon>
        <taxon>Labeonini</taxon>
        <taxon>Cirrhinus</taxon>
    </lineage>
</organism>